<reference evidence="12" key="1">
    <citation type="submission" date="2017-11" db="EMBL/GenBank/DDBJ databases">
        <title>The sensing device of the deep-sea amphipod.</title>
        <authorList>
            <person name="Kobayashi H."/>
            <person name="Nagahama T."/>
            <person name="Arai W."/>
            <person name="Sasagawa Y."/>
            <person name="Umeda M."/>
            <person name="Hayashi T."/>
            <person name="Nikaido I."/>
            <person name="Watanabe H."/>
            <person name="Oguri K."/>
            <person name="Kitazato H."/>
            <person name="Fujioka K."/>
            <person name="Kido Y."/>
            <person name="Takami H."/>
        </authorList>
    </citation>
    <scope>NUCLEOTIDE SEQUENCE</scope>
    <source>
        <tissue evidence="12">Whole body</tissue>
    </source>
</reference>
<dbReference type="GO" id="GO:0022841">
    <property type="term" value="F:potassium ion leak channel activity"/>
    <property type="evidence" value="ECO:0007669"/>
    <property type="project" value="TreeGrafter"/>
</dbReference>
<evidence type="ECO:0000256" key="9">
    <source>
        <dbReference type="SAM" id="MobiDB-lite"/>
    </source>
</evidence>
<dbReference type="Gene3D" id="1.10.287.70">
    <property type="match status" value="1"/>
</dbReference>
<comment type="subcellular location">
    <subcellularLocation>
        <location evidence="1">Membrane</location>
        <topology evidence="1">Multi-pass membrane protein</topology>
    </subcellularLocation>
</comment>
<accession>A0A6A7G5A5</accession>
<organism evidence="12">
    <name type="scientific">Hirondellea gigas</name>
    <dbReference type="NCBI Taxonomy" id="1518452"/>
    <lineage>
        <taxon>Eukaryota</taxon>
        <taxon>Metazoa</taxon>
        <taxon>Ecdysozoa</taxon>
        <taxon>Arthropoda</taxon>
        <taxon>Crustacea</taxon>
        <taxon>Multicrustacea</taxon>
        <taxon>Malacostraca</taxon>
        <taxon>Eumalacostraca</taxon>
        <taxon>Peracarida</taxon>
        <taxon>Amphipoda</taxon>
        <taxon>Amphilochidea</taxon>
        <taxon>Lysianassida</taxon>
        <taxon>Lysianassidira</taxon>
        <taxon>Lysianassoidea</taxon>
        <taxon>Lysianassidae</taxon>
        <taxon>Hirondellea</taxon>
    </lineage>
</organism>
<feature type="transmembrane region" description="Helical" evidence="10">
    <location>
        <begin position="268"/>
        <end position="286"/>
    </location>
</feature>
<evidence type="ECO:0000256" key="3">
    <source>
        <dbReference type="ARBA" id="ARBA00022692"/>
    </source>
</evidence>
<dbReference type="InterPro" id="IPR003280">
    <property type="entry name" value="2pore_dom_K_chnl"/>
</dbReference>
<dbReference type="AlphaFoldDB" id="A0A6A7G5A5"/>
<feature type="transmembrane region" description="Helical" evidence="10">
    <location>
        <begin position="140"/>
        <end position="164"/>
    </location>
</feature>
<feature type="region of interest" description="Disordered" evidence="9">
    <location>
        <begin position="336"/>
        <end position="364"/>
    </location>
</feature>
<feature type="compositionally biased region" description="Basic and acidic residues" evidence="9">
    <location>
        <begin position="336"/>
        <end position="358"/>
    </location>
</feature>
<keyword evidence="2 8" id="KW-0813">Transport</keyword>
<feature type="transmembrane region" description="Helical" evidence="10">
    <location>
        <begin position="422"/>
        <end position="441"/>
    </location>
</feature>
<evidence type="ECO:0000256" key="8">
    <source>
        <dbReference type="RuleBase" id="RU003857"/>
    </source>
</evidence>
<dbReference type="PANTHER" id="PTHR11003">
    <property type="entry name" value="POTASSIUM CHANNEL, SUBFAMILY K"/>
    <property type="match status" value="1"/>
</dbReference>
<feature type="compositionally biased region" description="Basic and acidic residues" evidence="9">
    <location>
        <begin position="1"/>
        <end position="15"/>
    </location>
</feature>
<feature type="compositionally biased region" description="Basic and acidic residues" evidence="9">
    <location>
        <begin position="83"/>
        <end position="103"/>
    </location>
</feature>
<evidence type="ECO:0000256" key="5">
    <source>
        <dbReference type="ARBA" id="ARBA00023065"/>
    </source>
</evidence>
<dbReference type="EMBL" id="IACT01006466">
    <property type="protein sequence ID" value="LAC25599.1"/>
    <property type="molecule type" value="mRNA"/>
</dbReference>
<feature type="transmembrane region" description="Helical" evidence="10">
    <location>
        <begin position="453"/>
        <end position="475"/>
    </location>
</feature>
<feature type="domain" description="Potassium channel" evidence="11">
    <location>
        <begin position="235"/>
        <end position="293"/>
    </location>
</feature>
<evidence type="ECO:0000256" key="6">
    <source>
        <dbReference type="ARBA" id="ARBA00023136"/>
    </source>
</evidence>
<feature type="compositionally biased region" description="Basic and acidic residues" evidence="9">
    <location>
        <begin position="23"/>
        <end position="43"/>
    </location>
</feature>
<name>A0A6A7G5A5_9CRUS</name>
<comment type="similarity">
    <text evidence="8">Belongs to the two pore domain potassium channel (TC 1.A.1.8) family.</text>
</comment>
<proteinExistence type="evidence at transcript level"/>
<evidence type="ECO:0000256" key="7">
    <source>
        <dbReference type="ARBA" id="ARBA00023303"/>
    </source>
</evidence>
<keyword evidence="3 8" id="KW-0812">Transmembrane</keyword>
<evidence type="ECO:0000259" key="11">
    <source>
        <dbReference type="Pfam" id="PF07885"/>
    </source>
</evidence>
<feature type="domain" description="Potassium channel" evidence="11">
    <location>
        <begin position="401"/>
        <end position="479"/>
    </location>
</feature>
<feature type="compositionally biased region" description="Low complexity" evidence="9">
    <location>
        <begin position="113"/>
        <end position="122"/>
    </location>
</feature>
<dbReference type="GO" id="GO:0015271">
    <property type="term" value="F:outward rectifier potassium channel activity"/>
    <property type="evidence" value="ECO:0007669"/>
    <property type="project" value="TreeGrafter"/>
</dbReference>
<dbReference type="PANTHER" id="PTHR11003:SF352">
    <property type="entry name" value="BCDNA.GH04802-RELATED"/>
    <property type="match status" value="1"/>
</dbReference>
<feature type="transmembrane region" description="Helical" evidence="10">
    <location>
        <begin position="238"/>
        <end position="256"/>
    </location>
</feature>
<dbReference type="GO" id="GO:0030322">
    <property type="term" value="P:stabilization of membrane potential"/>
    <property type="evidence" value="ECO:0007669"/>
    <property type="project" value="TreeGrafter"/>
</dbReference>
<keyword evidence="5 8" id="KW-0406">Ion transport</keyword>
<dbReference type="GO" id="GO:0005886">
    <property type="term" value="C:plasma membrane"/>
    <property type="evidence" value="ECO:0007669"/>
    <property type="project" value="TreeGrafter"/>
</dbReference>
<dbReference type="SUPFAM" id="SSF81324">
    <property type="entry name" value="Voltage-gated potassium channels"/>
    <property type="match status" value="2"/>
</dbReference>
<evidence type="ECO:0000256" key="4">
    <source>
        <dbReference type="ARBA" id="ARBA00022989"/>
    </source>
</evidence>
<evidence type="ECO:0000256" key="10">
    <source>
        <dbReference type="SAM" id="Phobius"/>
    </source>
</evidence>
<dbReference type="InterPro" id="IPR013099">
    <property type="entry name" value="K_chnl_dom"/>
</dbReference>
<dbReference type="PRINTS" id="PR01333">
    <property type="entry name" value="2POREKCHANEL"/>
</dbReference>
<protein>
    <submittedName>
        <fullName evidence="12">Potassium channel subfamily K member 18-like isoform X2</fullName>
    </submittedName>
</protein>
<dbReference type="Pfam" id="PF07885">
    <property type="entry name" value="Ion_trans_2"/>
    <property type="match status" value="2"/>
</dbReference>
<evidence type="ECO:0000313" key="12">
    <source>
        <dbReference type="EMBL" id="LAC25599.1"/>
    </source>
</evidence>
<keyword evidence="6 10" id="KW-0472">Membrane</keyword>
<feature type="transmembrane region" description="Helical" evidence="10">
    <location>
        <begin position="391"/>
        <end position="410"/>
    </location>
</feature>
<evidence type="ECO:0000256" key="2">
    <source>
        <dbReference type="ARBA" id="ARBA00022448"/>
    </source>
</evidence>
<feature type="region of interest" description="Disordered" evidence="9">
    <location>
        <begin position="1"/>
        <end position="125"/>
    </location>
</feature>
<keyword evidence="7 8" id="KW-0407">Ion channel</keyword>
<keyword evidence="4 10" id="KW-1133">Transmembrane helix</keyword>
<sequence length="500" mass="57501">MSYSDRRAGLYDDIRNPMPDGRQPVHNDRHLRYNDRQALHNDRSTSYSGRQPPHNDRQQSYNDRNAPVHGRRSDPYDDIEIEIPDRRGVAYDEDRRSHIERGRGSQKSRGSVRSRGSYGSSGPPVRPLGERIKNCCRLTIAFIFSNVGVCGLFVGYTIMGSFLFQAIEKDAWKHVSVEWERNRTVDNLWNITHYYNNLDFVSWNHSSSAEVKRYQRYMIKSIVRGYAGNDDPDSYDPWSFEGGFLYSLTVITTIGYGHISPRTVNGKVMTIVYTIFGMPVFLLYMANMGDILAKSLKWTYARVCICKQANTEQKYQPSVVWRSAAAILSPVDGEYDMERERRPGDSELEDDSLRDRRLPPAGYPIDMEDQVSIATGSWRSERSERPDENNVNIPITVSLVILFALLYGGTEMFRSFEDWDRLTSFYFCFISLTTIGFGDFVPGSSATSDQRINFIYCSLYLMFGLALLSMCFNLMQEEVVHKVTMCMKSVTFFKRRVTGT</sequence>
<evidence type="ECO:0000256" key="1">
    <source>
        <dbReference type="ARBA" id="ARBA00004141"/>
    </source>
</evidence>